<dbReference type="AlphaFoldDB" id="A0A1I6ZVB0"/>
<keyword evidence="3" id="KW-1185">Reference proteome</keyword>
<protein>
    <submittedName>
        <fullName evidence="2">Glycosyltransferase involved in cell wall bisynthesis</fullName>
    </submittedName>
</protein>
<gene>
    <name evidence="2" type="ORF">SAMN05216474_1643</name>
</gene>
<dbReference type="GO" id="GO:0016758">
    <property type="term" value="F:hexosyltransferase activity"/>
    <property type="evidence" value="ECO:0007669"/>
    <property type="project" value="UniProtKB-ARBA"/>
</dbReference>
<evidence type="ECO:0000259" key="1">
    <source>
        <dbReference type="Pfam" id="PF00535"/>
    </source>
</evidence>
<dbReference type="Gene3D" id="3.90.550.10">
    <property type="entry name" value="Spore Coat Polysaccharide Biosynthesis Protein SpsA, Chain A"/>
    <property type="match status" value="1"/>
</dbReference>
<dbReference type="InterPro" id="IPR001173">
    <property type="entry name" value="Glyco_trans_2-like"/>
</dbReference>
<dbReference type="OrthoDB" id="199095at2"/>
<sequence>MIFKREFGIMNKLKDLKYDIDSPVKVSVAMIAYNVEKYIEEAIESVLNQRVDFRVELVIGEDCSTDNTLLIALTYQEKYPDIIKVLRPERNQGLTPNCIATINSCSGEYVALLDSDDFWTNDNKLNLQIDFLDKNETYAGSGHQSFKIYDDRPEINELFGALESKDYVLNDMITHRKFHTSSFVFRKSIWDKTGGIPSDISSNERALFPMVAIFGKIKYFKENMCVYRFSGFGLSSRIDYKELETDLNMLPWLKDIDASFPTAKFKSFLHLCIYTYGVSKIPFSSLLKHYTLFVWNSFAYFPKNMGDLKWGTIDFVKRLI</sequence>
<proteinExistence type="predicted"/>
<dbReference type="STRING" id="477690.SAMN05216474_1643"/>
<evidence type="ECO:0000313" key="3">
    <source>
        <dbReference type="Proteomes" id="UP000236454"/>
    </source>
</evidence>
<reference evidence="2 3" key="1">
    <citation type="submission" date="2016-10" db="EMBL/GenBank/DDBJ databases">
        <authorList>
            <person name="de Groot N.N."/>
        </authorList>
    </citation>
    <scope>NUCLEOTIDE SEQUENCE [LARGE SCALE GENOMIC DNA]</scope>
    <source>
        <strain evidence="2 3">CGMCC 1.7005</strain>
    </source>
</reference>
<dbReference type="Pfam" id="PF00535">
    <property type="entry name" value="Glycos_transf_2"/>
    <property type="match status" value="1"/>
</dbReference>
<keyword evidence="2" id="KW-0808">Transferase</keyword>
<organism evidence="2 3">
    <name type="scientific">Lishizhenia tianjinensis</name>
    <dbReference type="NCBI Taxonomy" id="477690"/>
    <lineage>
        <taxon>Bacteria</taxon>
        <taxon>Pseudomonadati</taxon>
        <taxon>Bacteroidota</taxon>
        <taxon>Flavobacteriia</taxon>
        <taxon>Flavobacteriales</taxon>
        <taxon>Crocinitomicaceae</taxon>
        <taxon>Lishizhenia</taxon>
    </lineage>
</organism>
<accession>A0A1I6ZVB0</accession>
<feature type="domain" description="Glycosyltransferase 2-like" evidence="1">
    <location>
        <begin position="27"/>
        <end position="148"/>
    </location>
</feature>
<dbReference type="EMBL" id="FPAS01000002">
    <property type="protein sequence ID" value="SFT66545.1"/>
    <property type="molecule type" value="Genomic_DNA"/>
</dbReference>
<dbReference type="PANTHER" id="PTHR22916:SF3">
    <property type="entry name" value="UDP-GLCNAC:BETAGAL BETA-1,3-N-ACETYLGLUCOSAMINYLTRANSFERASE-LIKE PROTEIN 1"/>
    <property type="match status" value="1"/>
</dbReference>
<name>A0A1I6ZVB0_9FLAO</name>
<dbReference type="Proteomes" id="UP000236454">
    <property type="component" value="Unassembled WGS sequence"/>
</dbReference>
<dbReference type="SUPFAM" id="SSF53448">
    <property type="entry name" value="Nucleotide-diphospho-sugar transferases"/>
    <property type="match status" value="1"/>
</dbReference>
<dbReference type="PANTHER" id="PTHR22916">
    <property type="entry name" value="GLYCOSYLTRANSFERASE"/>
    <property type="match status" value="1"/>
</dbReference>
<evidence type="ECO:0000313" key="2">
    <source>
        <dbReference type="EMBL" id="SFT66545.1"/>
    </source>
</evidence>
<dbReference type="InterPro" id="IPR029044">
    <property type="entry name" value="Nucleotide-diphossugar_trans"/>
</dbReference>